<reference evidence="2" key="1">
    <citation type="submission" date="2023-06" db="EMBL/GenBank/DDBJ databases">
        <title>Genome-scale phylogeny and comparative genomics of the fungal order Sordariales.</title>
        <authorList>
            <consortium name="Lawrence Berkeley National Laboratory"/>
            <person name="Hensen N."/>
            <person name="Bonometti L."/>
            <person name="Westerberg I."/>
            <person name="Brannstrom I.O."/>
            <person name="Guillou S."/>
            <person name="Cros-Aarteil S."/>
            <person name="Calhoun S."/>
            <person name="Haridas S."/>
            <person name="Kuo A."/>
            <person name="Mondo S."/>
            <person name="Pangilinan J."/>
            <person name="Riley R."/>
            <person name="LaButti K."/>
            <person name="Andreopoulos B."/>
            <person name="Lipzen A."/>
            <person name="Chen C."/>
            <person name="Yanf M."/>
            <person name="Daum C."/>
            <person name="Ng V."/>
            <person name="Clum A."/>
            <person name="Steindorff A."/>
            <person name="Ohm R."/>
            <person name="Martin F."/>
            <person name="Silar P."/>
            <person name="Natvig D."/>
            <person name="Lalanne C."/>
            <person name="Gautier V."/>
            <person name="Ament-velasquez S.L."/>
            <person name="Kruys A."/>
            <person name="Hutchinson M.I."/>
            <person name="Powell A.J."/>
            <person name="Barry K."/>
            <person name="Miller A.N."/>
            <person name="Grigoriev I.V."/>
            <person name="Debuchy R."/>
            <person name="Gladieux P."/>
            <person name="Thoren M.H."/>
            <person name="Johannesson H."/>
        </authorList>
    </citation>
    <scope>NUCLEOTIDE SEQUENCE</scope>
    <source>
        <strain evidence="2">SMH3391-2</strain>
    </source>
</reference>
<accession>A0AA39WHX1</accession>
<feature type="chain" id="PRO_5041375588" evidence="1">
    <location>
        <begin position="17"/>
        <end position="386"/>
    </location>
</feature>
<gene>
    <name evidence="2" type="ORF">B0T17DRAFT_510269</name>
</gene>
<comment type="caution">
    <text evidence="2">The sequence shown here is derived from an EMBL/GenBank/DDBJ whole genome shotgun (WGS) entry which is preliminary data.</text>
</comment>
<dbReference type="EMBL" id="JAULSR010000006">
    <property type="protein sequence ID" value="KAK0615687.1"/>
    <property type="molecule type" value="Genomic_DNA"/>
</dbReference>
<sequence length="386" mass="41485">MRFIAPVLALTAGALAAVVPIQVDAELQDRIATTVLSHITGMNERELAQNMTASGDKSLTEMMNRMVANMGPPVQIDQAATAKVDMSRYSAEIDQMTTELSKNISYTGPEPLTHERYRDDADVDWPSCQAALACAFNSLSKVTLQDQLVYLVALQVKYLGSALKVQDQFKSVEGIIQYFIDKGLSQPGQANQYIVCSLIEGIQRGGSIALGQTTDTFGNPSSALFGQYISGISKGLYKERATHDKAFSVALQSAINFGQSKAVSAKLTISVNLSRWLNLMAVFNILAQAEGLLRSVLSLAGGLLGGILSSVLGALLPIGFKVDDFINWIFDVTSPKPLYCLTNAVWDDTKFGSISPNPLTLLADVGTLTKILPAFLKCFNLGCGSP</sequence>
<proteinExistence type="predicted"/>
<dbReference type="Proteomes" id="UP001174934">
    <property type="component" value="Unassembled WGS sequence"/>
</dbReference>
<keyword evidence="1" id="KW-0732">Signal</keyword>
<evidence type="ECO:0000256" key="1">
    <source>
        <dbReference type="SAM" id="SignalP"/>
    </source>
</evidence>
<keyword evidence="3" id="KW-1185">Reference proteome</keyword>
<name>A0AA39WHX1_9PEZI</name>
<dbReference type="AlphaFoldDB" id="A0AA39WHX1"/>
<evidence type="ECO:0000313" key="3">
    <source>
        <dbReference type="Proteomes" id="UP001174934"/>
    </source>
</evidence>
<organism evidence="2 3">
    <name type="scientific">Bombardia bombarda</name>
    <dbReference type="NCBI Taxonomy" id="252184"/>
    <lineage>
        <taxon>Eukaryota</taxon>
        <taxon>Fungi</taxon>
        <taxon>Dikarya</taxon>
        <taxon>Ascomycota</taxon>
        <taxon>Pezizomycotina</taxon>
        <taxon>Sordariomycetes</taxon>
        <taxon>Sordariomycetidae</taxon>
        <taxon>Sordariales</taxon>
        <taxon>Lasiosphaeriaceae</taxon>
        <taxon>Bombardia</taxon>
    </lineage>
</organism>
<protein>
    <submittedName>
        <fullName evidence="2">Uncharacterized protein</fullName>
    </submittedName>
</protein>
<evidence type="ECO:0000313" key="2">
    <source>
        <dbReference type="EMBL" id="KAK0615687.1"/>
    </source>
</evidence>
<feature type="signal peptide" evidence="1">
    <location>
        <begin position="1"/>
        <end position="16"/>
    </location>
</feature>